<organism evidence="2 3">
    <name type="scientific">Solanum pinnatisectum</name>
    <name type="common">tansyleaf nightshade</name>
    <dbReference type="NCBI Taxonomy" id="50273"/>
    <lineage>
        <taxon>Eukaryota</taxon>
        <taxon>Viridiplantae</taxon>
        <taxon>Streptophyta</taxon>
        <taxon>Embryophyta</taxon>
        <taxon>Tracheophyta</taxon>
        <taxon>Spermatophyta</taxon>
        <taxon>Magnoliopsida</taxon>
        <taxon>eudicotyledons</taxon>
        <taxon>Gunneridae</taxon>
        <taxon>Pentapetalae</taxon>
        <taxon>asterids</taxon>
        <taxon>lamiids</taxon>
        <taxon>Solanales</taxon>
        <taxon>Solanaceae</taxon>
        <taxon>Solanoideae</taxon>
        <taxon>Solaneae</taxon>
        <taxon>Solanum</taxon>
    </lineage>
</organism>
<dbReference type="PANTHER" id="PTHR33116">
    <property type="entry name" value="REVERSE TRANSCRIPTASE ZINC-BINDING DOMAIN-CONTAINING PROTEIN-RELATED-RELATED"/>
    <property type="match status" value="1"/>
</dbReference>
<evidence type="ECO:0000259" key="1">
    <source>
        <dbReference type="Pfam" id="PF13966"/>
    </source>
</evidence>
<evidence type="ECO:0000313" key="3">
    <source>
        <dbReference type="Proteomes" id="UP001311915"/>
    </source>
</evidence>
<evidence type="ECO:0000313" key="2">
    <source>
        <dbReference type="EMBL" id="KAK4733827.1"/>
    </source>
</evidence>
<dbReference type="PANTHER" id="PTHR33116:SF84">
    <property type="entry name" value="RNA-DIRECTED DNA POLYMERASE"/>
    <property type="match status" value="1"/>
</dbReference>
<dbReference type="EMBL" id="JAWPEI010000002">
    <property type="protein sequence ID" value="KAK4733827.1"/>
    <property type="molecule type" value="Genomic_DNA"/>
</dbReference>
<feature type="domain" description="Reverse transcriptase zinc-binding" evidence="1">
    <location>
        <begin position="4"/>
        <end position="71"/>
    </location>
</feature>
<protein>
    <recommendedName>
        <fullName evidence="1">Reverse transcriptase zinc-binding domain-containing protein</fullName>
    </recommendedName>
</protein>
<dbReference type="InterPro" id="IPR026960">
    <property type="entry name" value="RVT-Znf"/>
</dbReference>
<keyword evidence="3" id="KW-1185">Reference proteome</keyword>
<proteinExistence type="predicted"/>
<dbReference type="Proteomes" id="UP001311915">
    <property type="component" value="Unassembled WGS sequence"/>
</dbReference>
<dbReference type="AlphaFoldDB" id="A0AAV9MAS3"/>
<reference evidence="2 3" key="1">
    <citation type="submission" date="2023-10" db="EMBL/GenBank/DDBJ databases">
        <title>Genome-Wide Identification Analysis in wild type Solanum Pinnatisectum Reveals Some Genes Defensing Phytophthora Infestans.</title>
        <authorList>
            <person name="Sun C."/>
        </authorList>
    </citation>
    <scope>NUCLEOTIDE SEQUENCE [LARGE SCALE GENOMIC DNA]</scope>
    <source>
        <strain evidence="2">LQN</strain>
        <tissue evidence="2">Leaf</tissue>
    </source>
</reference>
<dbReference type="Pfam" id="PF13966">
    <property type="entry name" value="zf-RVT"/>
    <property type="match status" value="1"/>
</dbReference>
<accession>A0AAV9MAS3</accession>
<name>A0AAV9MAS3_9SOLN</name>
<gene>
    <name evidence="2" type="ORF">R3W88_008088</name>
</gene>
<sequence>MRIVDLVWTVMAISKHRFMVWLAILGRLLTRERKQKQHIQVDDTNYIFCEEKVMDTNVHLFEVCKWIEIVWQGITQWTGIAITNNGIKQVLERIKRKHWKQFQKETIAALCGAILYHTWRARNWKKFKGKHVHTEEVVSQIKKRL</sequence>
<comment type="caution">
    <text evidence="2">The sequence shown here is derived from an EMBL/GenBank/DDBJ whole genome shotgun (WGS) entry which is preliminary data.</text>
</comment>